<dbReference type="CDD" id="cd05233">
    <property type="entry name" value="SDR_c"/>
    <property type="match status" value="1"/>
</dbReference>
<dbReference type="PRINTS" id="PR00080">
    <property type="entry name" value="SDRFAMILY"/>
</dbReference>
<organism evidence="4">
    <name type="scientific">Nocardia globerula</name>
    <dbReference type="NCBI Taxonomy" id="1818"/>
    <lineage>
        <taxon>Bacteria</taxon>
        <taxon>Bacillati</taxon>
        <taxon>Actinomycetota</taxon>
        <taxon>Actinomycetes</taxon>
        <taxon>Mycobacteriales</taxon>
        <taxon>Nocardiaceae</taxon>
        <taxon>Nocardia</taxon>
    </lineage>
</organism>
<protein>
    <submittedName>
        <fullName evidence="4">NADP-dependent 3-hydroxy acid dehydrogenase YdfG</fullName>
    </submittedName>
</protein>
<dbReference type="InterPro" id="IPR020904">
    <property type="entry name" value="Sc_DH/Rdtase_CS"/>
</dbReference>
<dbReference type="InterPro" id="IPR002347">
    <property type="entry name" value="SDR_fam"/>
</dbReference>
<dbReference type="GO" id="GO:0016491">
    <property type="term" value="F:oxidoreductase activity"/>
    <property type="evidence" value="ECO:0007669"/>
    <property type="project" value="UniProtKB-KW"/>
</dbReference>
<dbReference type="FunFam" id="3.40.50.720:FF:000084">
    <property type="entry name" value="Short-chain dehydrogenase reductase"/>
    <property type="match status" value="1"/>
</dbReference>
<comment type="caution">
    <text evidence="4">The sequence shown here is derived from an EMBL/GenBank/DDBJ whole genome shotgun (WGS) entry which is preliminary data.</text>
</comment>
<accession>A0A652YNQ9</accession>
<dbReference type="PANTHER" id="PTHR43391">
    <property type="entry name" value="RETINOL DEHYDROGENASE-RELATED"/>
    <property type="match status" value="1"/>
</dbReference>
<evidence type="ECO:0000256" key="3">
    <source>
        <dbReference type="RuleBase" id="RU000363"/>
    </source>
</evidence>
<keyword evidence="2" id="KW-0560">Oxidoreductase</keyword>
<reference evidence="4" key="1">
    <citation type="submission" date="2019-07" db="EMBL/GenBank/DDBJ databases">
        <title>Genomic Encyclopedia of Type Strains, Phase IV (KMG-IV): sequencing the most valuable type-strain genomes for metagenomic binning, comparative biology and taxonomic classification.</title>
        <authorList>
            <person name="Goeker M."/>
        </authorList>
    </citation>
    <scope>NUCLEOTIDE SEQUENCE</scope>
    <source>
        <strain evidence="4">DSM 44596</strain>
    </source>
</reference>
<name>A0A652YNQ9_NOCGL</name>
<evidence type="ECO:0000313" key="4">
    <source>
        <dbReference type="EMBL" id="TYQ03761.1"/>
    </source>
</evidence>
<dbReference type="PRINTS" id="PR00081">
    <property type="entry name" value="GDHRDH"/>
</dbReference>
<dbReference type="PANTHER" id="PTHR43391:SF12">
    <property type="entry name" value="OXIDOREDUCTASE EPHD-RELATED"/>
    <property type="match status" value="1"/>
</dbReference>
<sequence>MRLNRMGLLKDIGSWRRGAKLQRRLRDLTGTLVVVTGAGSGIGRETALAFAAEGAIVVVCDVNLESAQDTAALVNSPASAGGAEAVFGGGAHAYHVDVSDELAMTRFAETVAAHHGVPDIVVNNAGIGFSGTFADTTVAQFERVMNINFWGVVYGCRAFSPMMIKRGSGGHIVNLSSAAAYTPQKALTAYSTSKAAVFMLSDCLRAELLPHGIGVSTICPGIVDTNIVKTTEFAGTTAAEQLRNQTKADNFYRRRNFTPDRVASAIVKAVRTNKAIVPVTPEAKLGYRLSRFYPSSMRVGARINAL</sequence>
<dbReference type="AlphaFoldDB" id="A0A652YNQ9"/>
<dbReference type="Pfam" id="PF00106">
    <property type="entry name" value="adh_short"/>
    <property type="match status" value="1"/>
</dbReference>
<gene>
    <name evidence="4" type="ORF">FNL38_104129</name>
</gene>
<dbReference type="SUPFAM" id="SSF51735">
    <property type="entry name" value="NAD(P)-binding Rossmann-fold domains"/>
    <property type="match status" value="1"/>
</dbReference>
<comment type="similarity">
    <text evidence="1 3">Belongs to the short-chain dehydrogenases/reductases (SDR) family.</text>
</comment>
<proteinExistence type="inferred from homology"/>
<dbReference type="InterPro" id="IPR036291">
    <property type="entry name" value="NAD(P)-bd_dom_sf"/>
</dbReference>
<dbReference type="PROSITE" id="PS00061">
    <property type="entry name" value="ADH_SHORT"/>
    <property type="match status" value="1"/>
</dbReference>
<dbReference type="Gene3D" id="3.40.50.720">
    <property type="entry name" value="NAD(P)-binding Rossmann-like Domain"/>
    <property type="match status" value="1"/>
</dbReference>
<dbReference type="EMBL" id="VNIQ01000004">
    <property type="protein sequence ID" value="TYQ03761.1"/>
    <property type="molecule type" value="Genomic_DNA"/>
</dbReference>
<evidence type="ECO:0000256" key="2">
    <source>
        <dbReference type="ARBA" id="ARBA00023002"/>
    </source>
</evidence>
<evidence type="ECO:0000256" key="1">
    <source>
        <dbReference type="ARBA" id="ARBA00006484"/>
    </source>
</evidence>